<dbReference type="SUPFAM" id="SSF52833">
    <property type="entry name" value="Thioredoxin-like"/>
    <property type="match status" value="1"/>
</dbReference>
<proteinExistence type="predicted"/>
<dbReference type="InterPro" id="IPR010296">
    <property type="entry name" value="DUF899_thioredox"/>
</dbReference>
<dbReference type="EMBL" id="JAULSU010000005">
    <property type="protein sequence ID" value="KAK0616850.1"/>
    <property type="molecule type" value="Genomic_DNA"/>
</dbReference>
<accession>A0AA40BX56</accession>
<protein>
    <recommendedName>
        <fullName evidence="3">DUF899-domain-containing protein</fullName>
    </recommendedName>
</protein>
<evidence type="ECO:0000313" key="2">
    <source>
        <dbReference type="Proteomes" id="UP001175000"/>
    </source>
</evidence>
<dbReference type="AlphaFoldDB" id="A0AA40BX56"/>
<dbReference type="Proteomes" id="UP001175000">
    <property type="component" value="Unassembled WGS sequence"/>
</dbReference>
<dbReference type="Pfam" id="PF05988">
    <property type="entry name" value="DUF899"/>
    <property type="match status" value="1"/>
</dbReference>
<sequence length="238" mass="27322">MADSQPKIISPSEWLTARKALLQKEKELTRARDALASELRQLPMVKLDKEYKFFGPNGSVLTLDDLFDGKDQLIVYHFMFGPDAEMGCRGCAYVAEHIPDLRHLRSRNTNLVVISRAPFEKLEGWKNKIGWTFPWYSSHDSDFNYDFHVTMNQAVRPVEYNFASAAELEAKGLKWNLNGEQPGLSVFFRKDGVVYHSYSTYARGSETLLGTYMLLDMTPLGRQDGEKGPAEFKLRYEY</sequence>
<reference evidence="1" key="1">
    <citation type="submission" date="2023-06" db="EMBL/GenBank/DDBJ databases">
        <title>Genome-scale phylogeny and comparative genomics of the fungal order Sordariales.</title>
        <authorList>
            <consortium name="Lawrence Berkeley National Laboratory"/>
            <person name="Hensen N."/>
            <person name="Bonometti L."/>
            <person name="Westerberg I."/>
            <person name="Brannstrom I.O."/>
            <person name="Guillou S."/>
            <person name="Cros-Aarteil S."/>
            <person name="Calhoun S."/>
            <person name="Haridas S."/>
            <person name="Kuo A."/>
            <person name="Mondo S."/>
            <person name="Pangilinan J."/>
            <person name="Riley R."/>
            <person name="Labutti K."/>
            <person name="Andreopoulos B."/>
            <person name="Lipzen A."/>
            <person name="Chen C."/>
            <person name="Yanf M."/>
            <person name="Daum C."/>
            <person name="Ng V."/>
            <person name="Clum A."/>
            <person name="Steindorff A."/>
            <person name="Ohm R."/>
            <person name="Martin F."/>
            <person name="Silar P."/>
            <person name="Natvig D."/>
            <person name="Lalanne C."/>
            <person name="Gautier V."/>
            <person name="Ament-Velasquez S.L."/>
            <person name="Kruys A."/>
            <person name="Hutchinson M.I."/>
            <person name="Powell A.J."/>
            <person name="Barry K."/>
            <person name="Miller A.N."/>
            <person name="Grigoriev I.V."/>
            <person name="Debuchy R."/>
            <person name="Gladieux P."/>
            <person name="Thoren M.H."/>
            <person name="Johannesson H."/>
        </authorList>
    </citation>
    <scope>NUCLEOTIDE SEQUENCE</scope>
    <source>
        <strain evidence="1">CBS 606.72</strain>
    </source>
</reference>
<comment type="caution">
    <text evidence="1">The sequence shown here is derived from an EMBL/GenBank/DDBJ whole genome shotgun (WGS) entry which is preliminary data.</text>
</comment>
<organism evidence="1 2">
    <name type="scientific">Immersiella caudata</name>
    <dbReference type="NCBI Taxonomy" id="314043"/>
    <lineage>
        <taxon>Eukaryota</taxon>
        <taxon>Fungi</taxon>
        <taxon>Dikarya</taxon>
        <taxon>Ascomycota</taxon>
        <taxon>Pezizomycotina</taxon>
        <taxon>Sordariomycetes</taxon>
        <taxon>Sordariomycetidae</taxon>
        <taxon>Sordariales</taxon>
        <taxon>Lasiosphaeriaceae</taxon>
        <taxon>Immersiella</taxon>
    </lineage>
</organism>
<dbReference type="Gene3D" id="3.40.30.10">
    <property type="entry name" value="Glutaredoxin"/>
    <property type="match status" value="1"/>
</dbReference>
<keyword evidence="2" id="KW-1185">Reference proteome</keyword>
<evidence type="ECO:0000313" key="1">
    <source>
        <dbReference type="EMBL" id="KAK0616850.1"/>
    </source>
</evidence>
<evidence type="ECO:0008006" key="3">
    <source>
        <dbReference type="Google" id="ProtNLM"/>
    </source>
</evidence>
<gene>
    <name evidence="1" type="ORF">B0T14DRAFT_556246</name>
</gene>
<dbReference type="InterPro" id="IPR036249">
    <property type="entry name" value="Thioredoxin-like_sf"/>
</dbReference>
<name>A0AA40BX56_9PEZI</name>